<comment type="caution">
    <text evidence="2">The sequence shown here is derived from an EMBL/GenBank/DDBJ whole genome shotgun (WGS) entry which is preliminary data.</text>
</comment>
<dbReference type="HOGENOM" id="CLU_027798_0_0_11"/>
<dbReference type="InterPro" id="IPR015943">
    <property type="entry name" value="WD40/YVTN_repeat-like_dom_sf"/>
</dbReference>
<evidence type="ECO:0000313" key="3">
    <source>
        <dbReference type="Proteomes" id="UP000029095"/>
    </source>
</evidence>
<accession>A0A086N0Q8</accession>
<feature type="chain" id="PRO_5001811768" description="Ig-like domain repeat protein" evidence="1">
    <location>
        <begin position="46"/>
        <end position="474"/>
    </location>
</feature>
<dbReference type="AlphaFoldDB" id="A0A086N0Q8"/>
<protein>
    <recommendedName>
        <fullName evidence="4">Ig-like domain repeat protein</fullName>
    </recommendedName>
</protein>
<proteinExistence type="predicted"/>
<dbReference type="EMBL" id="JNFQ01000001">
    <property type="protein sequence ID" value="KFG74726.1"/>
    <property type="molecule type" value="Genomic_DNA"/>
</dbReference>
<dbReference type="STRING" id="1915400.FM21_00680"/>
<organism evidence="2 3">
    <name type="scientific">Streptomyces mutabilis</name>
    <dbReference type="NCBI Taxonomy" id="67332"/>
    <lineage>
        <taxon>Bacteria</taxon>
        <taxon>Bacillati</taxon>
        <taxon>Actinomycetota</taxon>
        <taxon>Actinomycetes</taxon>
        <taxon>Kitasatosporales</taxon>
        <taxon>Streptomycetaceae</taxon>
        <taxon>Streptomyces</taxon>
    </lineage>
</organism>
<dbReference type="PANTHER" id="PTHR47197">
    <property type="entry name" value="PROTEIN NIRF"/>
    <property type="match status" value="1"/>
</dbReference>
<gene>
    <name evidence="2" type="ORF">FM21_00680</name>
</gene>
<dbReference type="Gene3D" id="2.130.10.10">
    <property type="entry name" value="YVTN repeat-like/Quinoprotein amine dehydrogenase"/>
    <property type="match status" value="2"/>
</dbReference>
<name>A0A086N0Q8_9ACTN</name>
<dbReference type="SUPFAM" id="SSF50969">
    <property type="entry name" value="YVTN repeat-like/Quinoprotein amine dehydrogenase"/>
    <property type="match status" value="1"/>
</dbReference>
<dbReference type="InterPro" id="IPR051200">
    <property type="entry name" value="Host-pathogen_enzymatic-act"/>
</dbReference>
<reference evidence="2 3" key="1">
    <citation type="submission" date="2014-05" db="EMBL/GenBank/DDBJ databases">
        <title>Complete genome sequence of the Streptomyces mutabilis TRM45540.</title>
        <authorList>
            <person name="Luo X."/>
            <person name="Zhang L."/>
        </authorList>
    </citation>
    <scope>NUCLEOTIDE SEQUENCE [LARGE SCALE GENOMIC DNA]</scope>
    <source>
        <strain evidence="2 3">TRM45540</strain>
    </source>
</reference>
<dbReference type="InterPro" id="IPR011044">
    <property type="entry name" value="Quino_amine_DH_bsu"/>
</dbReference>
<evidence type="ECO:0000256" key="1">
    <source>
        <dbReference type="SAM" id="SignalP"/>
    </source>
</evidence>
<dbReference type="Proteomes" id="UP000029095">
    <property type="component" value="Unassembled WGS sequence"/>
</dbReference>
<sequence>MLTTGRCPRRRKATYNVRTRQFIERAALSAALSLSLLGLGTSAAAADTSAPLPISSYRDMAVDAVHQRVFLSDPFGDSVVVTDYTGQVVKQISGADGAWGFALSGDSRTLYVALRDAGAIAAIDTVTLQETARYDTGTGAGAYAGPTSLALAGGKIWFGYSLDTWRGALGSLDLSGAQPVVTRNQALDTFRGSPRLAATAQAPNTLVATESDGNTAAVAVYDVGNGQADTQARRVDPGPDGCESLQDVALTPDGQQVVVACAAARYHQALRTADLADNGTYTTSGSPTAVAIDPAGTIAAGVYGPSSPDVHLFAQGNPTAYTAWDFPEPSDYADTTLVSGGLAWAPDGSRVFAVTETSGSSSLTLKVLNHPRVDTTVTVQAPASSPRNQDLTLTGKLEAPVGFGAGNTVDIWRIDDPMAGEGTLIGSASVAADGTFEYTDQPKAKGDVQYTVQYHGDTRHESAYGSVTVHVTSD</sequence>
<keyword evidence="1" id="KW-0732">Signal</keyword>
<dbReference type="PANTHER" id="PTHR47197:SF3">
    <property type="entry name" value="DIHYDRO-HEME D1 DEHYDROGENASE"/>
    <property type="match status" value="1"/>
</dbReference>
<feature type="signal peptide" evidence="1">
    <location>
        <begin position="1"/>
        <end position="45"/>
    </location>
</feature>
<evidence type="ECO:0008006" key="4">
    <source>
        <dbReference type="Google" id="ProtNLM"/>
    </source>
</evidence>
<evidence type="ECO:0000313" key="2">
    <source>
        <dbReference type="EMBL" id="KFG74726.1"/>
    </source>
</evidence>
<keyword evidence="3" id="KW-1185">Reference proteome</keyword>